<evidence type="ECO:0000259" key="3">
    <source>
        <dbReference type="SMART" id="SM00775"/>
    </source>
</evidence>
<evidence type="ECO:0000256" key="1">
    <source>
        <dbReference type="ARBA" id="ARBA00005476"/>
    </source>
</evidence>
<protein>
    <recommendedName>
        <fullName evidence="3">LNS2/PITP domain-containing protein</fullName>
    </recommendedName>
</protein>
<dbReference type="InterPro" id="IPR013209">
    <property type="entry name" value="LNS2"/>
</dbReference>
<dbReference type="InterPro" id="IPR026058">
    <property type="entry name" value="LIPIN"/>
</dbReference>
<dbReference type="Proteomes" id="UP000249390">
    <property type="component" value="Unassembled WGS sequence"/>
</dbReference>
<sequence>MNAVGRIGSYISRGVYSVSTPFHPFGGAVDIIVVEQPDGTFKSSPWYVRFGKFQGVMKTKEKVVNLVVNGVVMDFSMYLGNDGQACFLSEVDVEEGDNPYSPPPSSGEDTDTQTQCRKPMKSKSCDFIGVEPSSTTGRSGILGYVFGKKSIKERDANVIRPDSLERAQIAADLLEVNWSTNSRSPRCQVLNNSGQDPSNDSDNKQNLPIDDKVNDNTNSLDPHAAQEEIRSLDHTNICLFQEYNSKKDKNSAINSNYSGNSKSEESPKTAMTISSRTVDGQVSPLNEKYSQRVYLHPLDGSSEEVEQQSNTVTPEILELEQLIFGDLDDLSPNNIKDNILDNSDSEEKDVIESFVADRVKLASVRSDISISSSSKAQSDNLIRMATSLPTKWSHDTNLCSGQNHQKSPEVSQEVEIAKAIQEVDVRPVEPETEEKSPPTAANGESHRTWSFPFKRSNSTLVIRDSLNENINTDAKSPPRDSSECTEEDVPKVRITKKKIRALTPTSEQLASLNLKAGKNIVIFTFSTPMLGKQQVDAQIYLWKWDSRIVISDVDGTITRSDVLGQFMPLVGVDWSQTGVAHLFSAIKENGFQLLFLSARSISQAYVTRQFLINLMQDGKGLPEGPVIISPDGLFPSLFREVVRRAPHEFKIACLEDIKALFPSDTNPFYAGFGNRDTDEVSYLKVGIPKGKIFIINPKGEIVVNRHITNTKSYTSLHTLVNGMFPVVSSSEQEDYNSWNFWKLPPPSIR</sequence>
<comment type="similarity">
    <text evidence="1">Belongs to the lipin family.</text>
</comment>
<accession>A0A328DNT7</accession>
<organism evidence="4 5">
    <name type="scientific">Cuscuta australis</name>
    <dbReference type="NCBI Taxonomy" id="267555"/>
    <lineage>
        <taxon>Eukaryota</taxon>
        <taxon>Viridiplantae</taxon>
        <taxon>Streptophyta</taxon>
        <taxon>Embryophyta</taxon>
        <taxon>Tracheophyta</taxon>
        <taxon>Spermatophyta</taxon>
        <taxon>Magnoliopsida</taxon>
        <taxon>eudicotyledons</taxon>
        <taxon>Gunneridae</taxon>
        <taxon>Pentapetalae</taxon>
        <taxon>asterids</taxon>
        <taxon>lamiids</taxon>
        <taxon>Solanales</taxon>
        <taxon>Convolvulaceae</taxon>
        <taxon>Cuscuteae</taxon>
        <taxon>Cuscuta</taxon>
        <taxon>Cuscuta subgen. Grammica</taxon>
        <taxon>Cuscuta sect. Cleistogrammica</taxon>
    </lineage>
</organism>
<reference evidence="4 5" key="1">
    <citation type="submission" date="2018-06" db="EMBL/GenBank/DDBJ databases">
        <title>The Genome of Cuscuta australis (Dodder) Provides Insight into the Evolution of Plant Parasitism.</title>
        <authorList>
            <person name="Liu H."/>
        </authorList>
    </citation>
    <scope>NUCLEOTIDE SEQUENCE [LARGE SCALE GENOMIC DNA]</scope>
    <source>
        <strain evidence="5">cv. Yunnan</strain>
        <tissue evidence="4">Vines</tissue>
    </source>
</reference>
<dbReference type="Pfam" id="PF08235">
    <property type="entry name" value="LNS2"/>
    <property type="match status" value="1"/>
</dbReference>
<evidence type="ECO:0000256" key="2">
    <source>
        <dbReference type="SAM" id="MobiDB-lite"/>
    </source>
</evidence>
<proteinExistence type="inferred from homology"/>
<feature type="region of interest" description="Disordered" evidence="2">
    <location>
        <begin position="93"/>
        <end position="118"/>
    </location>
</feature>
<evidence type="ECO:0000313" key="4">
    <source>
        <dbReference type="EMBL" id="RAL47274.1"/>
    </source>
</evidence>
<feature type="domain" description="LNS2/PITP" evidence="3">
    <location>
        <begin position="548"/>
        <end position="704"/>
    </location>
</feature>
<dbReference type="GO" id="GO:0008195">
    <property type="term" value="F:phosphatidate phosphatase activity"/>
    <property type="evidence" value="ECO:0007669"/>
    <property type="project" value="TreeGrafter"/>
</dbReference>
<comment type="caution">
    <text evidence="4">The sequence shown here is derived from an EMBL/GenBank/DDBJ whole genome shotgun (WGS) entry which is preliminary data.</text>
</comment>
<dbReference type="PANTHER" id="PTHR12181">
    <property type="entry name" value="LIPIN"/>
    <property type="match status" value="1"/>
</dbReference>
<feature type="compositionally biased region" description="Polar residues" evidence="2">
    <location>
        <begin position="251"/>
        <end position="261"/>
    </location>
</feature>
<feature type="region of interest" description="Disordered" evidence="2">
    <location>
        <begin position="420"/>
        <end position="448"/>
    </location>
</feature>
<dbReference type="PANTHER" id="PTHR12181:SF12">
    <property type="entry name" value="PHOSPHATIDATE PHOSPHATASE"/>
    <property type="match status" value="1"/>
</dbReference>
<dbReference type="Pfam" id="PF04571">
    <property type="entry name" value="Lipin_N"/>
    <property type="match status" value="1"/>
</dbReference>
<evidence type="ECO:0000313" key="5">
    <source>
        <dbReference type="Proteomes" id="UP000249390"/>
    </source>
</evidence>
<name>A0A328DNT7_9ASTE</name>
<feature type="region of interest" description="Disordered" evidence="2">
    <location>
        <begin position="468"/>
        <end position="489"/>
    </location>
</feature>
<dbReference type="InterPro" id="IPR031315">
    <property type="entry name" value="LNS2/PITP"/>
</dbReference>
<feature type="region of interest" description="Disordered" evidence="2">
    <location>
        <begin position="183"/>
        <end position="220"/>
    </location>
</feature>
<feature type="compositionally biased region" description="Basic and acidic residues" evidence="2">
    <location>
        <begin position="421"/>
        <end position="436"/>
    </location>
</feature>
<dbReference type="SMART" id="SM00775">
    <property type="entry name" value="LNS2"/>
    <property type="match status" value="1"/>
</dbReference>
<dbReference type="InterPro" id="IPR036412">
    <property type="entry name" value="HAD-like_sf"/>
</dbReference>
<feature type="region of interest" description="Disordered" evidence="2">
    <location>
        <begin position="249"/>
        <end position="274"/>
    </location>
</feature>
<keyword evidence="5" id="KW-1185">Reference proteome</keyword>
<dbReference type="SUPFAM" id="SSF56784">
    <property type="entry name" value="HAD-like"/>
    <property type="match status" value="1"/>
</dbReference>
<dbReference type="AlphaFoldDB" id="A0A328DNT7"/>
<dbReference type="EMBL" id="NQVE01000115">
    <property type="protein sequence ID" value="RAL47274.1"/>
    <property type="molecule type" value="Genomic_DNA"/>
</dbReference>
<gene>
    <name evidence="4" type="ORF">DM860_013239</name>
</gene>
<feature type="compositionally biased region" description="Polar residues" evidence="2">
    <location>
        <begin position="183"/>
        <end position="206"/>
    </location>
</feature>
<dbReference type="InterPro" id="IPR007651">
    <property type="entry name" value="Lipin_N"/>
</dbReference>